<keyword evidence="4" id="KW-1185">Reference proteome</keyword>
<dbReference type="InterPro" id="IPR013694">
    <property type="entry name" value="VIT"/>
</dbReference>
<accession>A0A8E2EDB2</accession>
<dbReference type="AlphaFoldDB" id="A0A8E2EDB2"/>
<feature type="domain" description="VIT" evidence="2">
    <location>
        <begin position="1"/>
        <end position="65"/>
    </location>
</feature>
<evidence type="ECO:0000313" key="4">
    <source>
        <dbReference type="Proteomes" id="UP000250266"/>
    </source>
</evidence>
<dbReference type="PANTHER" id="PTHR45737:SF6">
    <property type="entry name" value="VON WILLEBRAND FACTOR A DOMAIN-CONTAINING PROTEIN 5A"/>
    <property type="match status" value="1"/>
</dbReference>
<name>A0A8E2EDB2_9PEZI</name>
<sequence length="141" mass="15992">MSDWRPHYLRTRQRSEARQTYERARKRGKRARLLEQLPEASDVFTTMVSNIPDGDMGVAMIAYIGELKHDAEVEQIQCASPTAIAPRYGCYPGSIMNAESFKDKGISITVDITARNGAPIQKIQSPSHLITVSWHYIHRSF</sequence>
<feature type="compositionally biased region" description="Basic and acidic residues" evidence="1">
    <location>
        <begin position="13"/>
        <end position="23"/>
    </location>
</feature>
<evidence type="ECO:0000259" key="2">
    <source>
        <dbReference type="PROSITE" id="PS51468"/>
    </source>
</evidence>
<protein>
    <recommendedName>
        <fullName evidence="2">VIT domain-containing protein</fullName>
    </recommendedName>
</protein>
<gene>
    <name evidence="3" type="ORF">K432DRAFT_403562</name>
</gene>
<proteinExistence type="predicted"/>
<feature type="region of interest" description="Disordered" evidence="1">
    <location>
        <begin position="1"/>
        <end position="29"/>
    </location>
</feature>
<dbReference type="OrthoDB" id="1729737at2759"/>
<reference evidence="3 4" key="1">
    <citation type="journal article" date="2016" name="Nat. Commun.">
        <title>Ectomycorrhizal ecology is imprinted in the genome of the dominant symbiotic fungus Cenococcum geophilum.</title>
        <authorList>
            <consortium name="DOE Joint Genome Institute"/>
            <person name="Peter M."/>
            <person name="Kohler A."/>
            <person name="Ohm R.A."/>
            <person name="Kuo A."/>
            <person name="Krutzmann J."/>
            <person name="Morin E."/>
            <person name="Arend M."/>
            <person name="Barry K.W."/>
            <person name="Binder M."/>
            <person name="Choi C."/>
            <person name="Clum A."/>
            <person name="Copeland A."/>
            <person name="Grisel N."/>
            <person name="Haridas S."/>
            <person name="Kipfer T."/>
            <person name="LaButti K."/>
            <person name="Lindquist E."/>
            <person name="Lipzen A."/>
            <person name="Maire R."/>
            <person name="Meier B."/>
            <person name="Mihaltcheva S."/>
            <person name="Molinier V."/>
            <person name="Murat C."/>
            <person name="Poggeler S."/>
            <person name="Quandt C.A."/>
            <person name="Sperisen C."/>
            <person name="Tritt A."/>
            <person name="Tisserant E."/>
            <person name="Crous P.W."/>
            <person name="Henrissat B."/>
            <person name="Nehls U."/>
            <person name="Egli S."/>
            <person name="Spatafora J.W."/>
            <person name="Grigoriev I.V."/>
            <person name="Martin F.M."/>
        </authorList>
    </citation>
    <scope>NUCLEOTIDE SEQUENCE [LARGE SCALE GENOMIC DNA]</scope>
    <source>
        <strain evidence="3 4">CBS 459.81</strain>
    </source>
</reference>
<dbReference type="EMBL" id="KV744911">
    <property type="protein sequence ID" value="OCK81701.1"/>
    <property type="molecule type" value="Genomic_DNA"/>
</dbReference>
<dbReference type="Pfam" id="PF08487">
    <property type="entry name" value="VIT"/>
    <property type="match status" value="1"/>
</dbReference>
<dbReference type="Proteomes" id="UP000250266">
    <property type="component" value="Unassembled WGS sequence"/>
</dbReference>
<organism evidence="3 4">
    <name type="scientific">Lepidopterella palustris CBS 459.81</name>
    <dbReference type="NCBI Taxonomy" id="1314670"/>
    <lineage>
        <taxon>Eukaryota</taxon>
        <taxon>Fungi</taxon>
        <taxon>Dikarya</taxon>
        <taxon>Ascomycota</taxon>
        <taxon>Pezizomycotina</taxon>
        <taxon>Dothideomycetes</taxon>
        <taxon>Pleosporomycetidae</taxon>
        <taxon>Mytilinidiales</taxon>
        <taxon>Argynnaceae</taxon>
        <taxon>Lepidopterella</taxon>
    </lineage>
</organism>
<evidence type="ECO:0000256" key="1">
    <source>
        <dbReference type="SAM" id="MobiDB-lite"/>
    </source>
</evidence>
<dbReference type="PANTHER" id="PTHR45737">
    <property type="entry name" value="VON WILLEBRAND FACTOR A DOMAIN-CONTAINING PROTEIN 5A"/>
    <property type="match status" value="1"/>
</dbReference>
<dbReference type="PROSITE" id="PS51468">
    <property type="entry name" value="VIT"/>
    <property type="match status" value="1"/>
</dbReference>
<evidence type="ECO:0000313" key="3">
    <source>
        <dbReference type="EMBL" id="OCK81701.1"/>
    </source>
</evidence>